<dbReference type="AlphaFoldDB" id="V6HYR1"/>
<keyword evidence="2" id="KW-1185">Reference proteome</keyword>
<dbReference type="EMBL" id="AHMT02000024">
    <property type="protein sequence ID" value="EQA63060.1"/>
    <property type="molecule type" value="Genomic_DNA"/>
</dbReference>
<protein>
    <submittedName>
        <fullName evidence="1">Uncharacterized protein</fullName>
    </submittedName>
</protein>
<gene>
    <name evidence="1" type="ORF">LEP1GSC062_3768</name>
</gene>
<accession>V6HYR1</accession>
<name>V6HYR1_9LEPT</name>
<organism evidence="1 2">
    <name type="scientific">Leptospira alexanderi serovar Manhao 3 str. L 60</name>
    <dbReference type="NCBI Taxonomy" id="1049759"/>
    <lineage>
        <taxon>Bacteria</taxon>
        <taxon>Pseudomonadati</taxon>
        <taxon>Spirochaetota</taxon>
        <taxon>Spirochaetia</taxon>
        <taxon>Leptospirales</taxon>
        <taxon>Leptospiraceae</taxon>
        <taxon>Leptospira</taxon>
    </lineage>
</organism>
<dbReference type="Proteomes" id="UP000018747">
    <property type="component" value="Unassembled WGS sequence"/>
</dbReference>
<comment type="caution">
    <text evidence="1">The sequence shown here is derived from an EMBL/GenBank/DDBJ whole genome shotgun (WGS) entry which is preliminary data.</text>
</comment>
<evidence type="ECO:0000313" key="2">
    <source>
        <dbReference type="Proteomes" id="UP000018747"/>
    </source>
</evidence>
<evidence type="ECO:0000313" key="1">
    <source>
        <dbReference type="EMBL" id="EQA63060.1"/>
    </source>
</evidence>
<sequence length="38" mass="4457">MDKYYSEIPDALWQKIASFIPKEKVNPQGGAIVYLQEW</sequence>
<reference evidence="1" key="1">
    <citation type="submission" date="2013-05" db="EMBL/GenBank/DDBJ databases">
        <authorList>
            <person name="Harkins D.M."/>
            <person name="Durkin A.S."/>
            <person name="Brinkac L.M."/>
            <person name="Haft D.H."/>
            <person name="Selengut J.D."/>
            <person name="Sanka R."/>
            <person name="DePew J."/>
            <person name="Purushe J."/>
            <person name="Hartskeerl R.A."/>
            <person name="Ahmed A."/>
            <person name="van der Linden H."/>
            <person name="Goris M.G.A."/>
            <person name="Vinetz J.M."/>
            <person name="Sutton G.G."/>
            <person name="Nierman W.C."/>
            <person name="Fouts D.E."/>
        </authorList>
    </citation>
    <scope>NUCLEOTIDE SEQUENCE [LARGE SCALE GENOMIC DNA]</scope>
    <source>
        <strain evidence="1">L 60</strain>
    </source>
</reference>
<proteinExistence type="predicted"/>